<dbReference type="Proteomes" id="UP000703269">
    <property type="component" value="Unassembled WGS sequence"/>
</dbReference>
<accession>A0A9P3LFT9</accession>
<feature type="compositionally biased region" description="Pro residues" evidence="1">
    <location>
        <begin position="1"/>
        <end position="11"/>
    </location>
</feature>
<feature type="region of interest" description="Disordered" evidence="1">
    <location>
        <begin position="269"/>
        <end position="312"/>
    </location>
</feature>
<proteinExistence type="predicted"/>
<feature type="region of interest" description="Disordered" evidence="1">
    <location>
        <begin position="195"/>
        <end position="226"/>
    </location>
</feature>
<evidence type="ECO:0000313" key="3">
    <source>
        <dbReference type="Proteomes" id="UP000703269"/>
    </source>
</evidence>
<feature type="compositionally biased region" description="Low complexity" evidence="1">
    <location>
        <begin position="19"/>
        <end position="29"/>
    </location>
</feature>
<gene>
    <name evidence="2" type="ORF">PsYK624_091380</name>
</gene>
<name>A0A9P3LFT9_9APHY</name>
<organism evidence="2 3">
    <name type="scientific">Phanerochaete sordida</name>
    <dbReference type="NCBI Taxonomy" id="48140"/>
    <lineage>
        <taxon>Eukaryota</taxon>
        <taxon>Fungi</taxon>
        <taxon>Dikarya</taxon>
        <taxon>Basidiomycota</taxon>
        <taxon>Agaricomycotina</taxon>
        <taxon>Agaricomycetes</taxon>
        <taxon>Polyporales</taxon>
        <taxon>Phanerochaetaceae</taxon>
        <taxon>Phanerochaete</taxon>
    </lineage>
</organism>
<dbReference type="EMBL" id="BPQB01000029">
    <property type="protein sequence ID" value="GJE92979.1"/>
    <property type="molecule type" value="Genomic_DNA"/>
</dbReference>
<keyword evidence="3" id="KW-1185">Reference proteome</keyword>
<feature type="region of interest" description="Disordered" evidence="1">
    <location>
        <begin position="1"/>
        <end position="41"/>
    </location>
</feature>
<feature type="compositionally biased region" description="Pro residues" evidence="1">
    <location>
        <begin position="196"/>
        <end position="206"/>
    </location>
</feature>
<sequence>MSKPPFSPIPTYPSNTRYSAAGASDGASGPEDVPALSELDSWPDPGMTQFADIGVASSRTTAQYFQGADDVAGQNYANAVAFSGDASVDRSHVNATANVYTATSSVYEEPGTSAVAFSGNTMSAYTVPRSAPLPVPTQWSYDLSISFEHTAAFSPSVVPSYSLPSETYLNITTQPWNRTDPSGLQGAIAYSTAPGSPLPVSFPPPHSASSYPRSAPSQSTSSFSELSAPRFPASAASFPTASSNGDWAWLNDAQAAFPVALAPVFAYDQRPDHTHQGPTSSTRSTRRLSRPTRPRKVTSRLDQFPGDTVPPPVIVDGAPKCPHCDIPDGLSRHIKQHYAHLTEVVCTGRLMLRDAPYALVHSDRCVDAQHGRVWAGGCRQRFSRQDALKRHLQNESLKIGGCLAP</sequence>
<dbReference type="OrthoDB" id="8922241at2759"/>
<feature type="compositionally biased region" description="Polar residues" evidence="1">
    <location>
        <begin position="208"/>
        <end position="225"/>
    </location>
</feature>
<protein>
    <submittedName>
        <fullName evidence="2">Uncharacterized protein</fullName>
    </submittedName>
</protein>
<reference evidence="2 3" key="1">
    <citation type="submission" date="2021-08" db="EMBL/GenBank/DDBJ databases">
        <title>Draft Genome Sequence of Phanerochaete sordida strain YK-624.</title>
        <authorList>
            <person name="Mori T."/>
            <person name="Dohra H."/>
            <person name="Suzuki T."/>
            <person name="Kawagishi H."/>
            <person name="Hirai H."/>
        </authorList>
    </citation>
    <scope>NUCLEOTIDE SEQUENCE [LARGE SCALE GENOMIC DNA]</scope>
    <source>
        <strain evidence="2 3">YK-624</strain>
    </source>
</reference>
<feature type="compositionally biased region" description="Basic residues" evidence="1">
    <location>
        <begin position="284"/>
        <end position="298"/>
    </location>
</feature>
<evidence type="ECO:0000313" key="2">
    <source>
        <dbReference type="EMBL" id="GJE92979.1"/>
    </source>
</evidence>
<comment type="caution">
    <text evidence="2">The sequence shown here is derived from an EMBL/GenBank/DDBJ whole genome shotgun (WGS) entry which is preliminary data.</text>
</comment>
<evidence type="ECO:0000256" key="1">
    <source>
        <dbReference type="SAM" id="MobiDB-lite"/>
    </source>
</evidence>
<dbReference type="AlphaFoldDB" id="A0A9P3LFT9"/>